<protein>
    <recommendedName>
        <fullName evidence="3">7TM-DISM receptor extracellular domain-containing protein</fullName>
    </recommendedName>
</protein>
<evidence type="ECO:0000256" key="1">
    <source>
        <dbReference type="SAM" id="Phobius"/>
    </source>
</evidence>
<dbReference type="AlphaFoldDB" id="Q1MYY6"/>
<dbReference type="OrthoDB" id="9812260at2"/>
<dbReference type="CDD" id="cd22890">
    <property type="entry name" value="ChiS-DBD"/>
    <property type="match status" value="1"/>
</dbReference>
<feature type="transmembrane region" description="Helical" evidence="1">
    <location>
        <begin position="331"/>
        <end position="350"/>
    </location>
</feature>
<keyword evidence="1" id="KW-0812">Transmembrane</keyword>
<dbReference type="SUPFAM" id="SSF52172">
    <property type="entry name" value="CheY-like"/>
    <property type="match status" value="1"/>
</dbReference>
<feature type="transmembrane region" description="Helical" evidence="1">
    <location>
        <begin position="362"/>
        <end position="379"/>
    </location>
</feature>
<proteinExistence type="predicted"/>
<feature type="transmembrane region" description="Helical" evidence="1">
    <location>
        <begin position="304"/>
        <end position="324"/>
    </location>
</feature>
<dbReference type="HOGENOM" id="CLU_421357_0_0_6"/>
<dbReference type="Pfam" id="PF07695">
    <property type="entry name" value="7TMR-DISM_7TM"/>
    <property type="match status" value="1"/>
</dbReference>
<dbReference type="STRING" id="207949.RED65_07719"/>
<feature type="chain" id="PRO_5004194442" description="7TM-DISM receptor extracellular domain-containing protein" evidence="2">
    <location>
        <begin position="23"/>
        <end position="811"/>
    </location>
</feature>
<keyword evidence="5" id="KW-1185">Reference proteome</keyword>
<feature type="signal peptide" evidence="2">
    <location>
        <begin position="1"/>
        <end position="22"/>
    </location>
</feature>
<organism evidence="4 5">
    <name type="scientific">Bermanella marisrubri</name>
    <dbReference type="NCBI Taxonomy" id="207949"/>
    <lineage>
        <taxon>Bacteria</taxon>
        <taxon>Pseudomonadati</taxon>
        <taxon>Pseudomonadota</taxon>
        <taxon>Gammaproteobacteria</taxon>
        <taxon>Oceanospirillales</taxon>
        <taxon>Oceanospirillaceae</taxon>
        <taxon>Bermanella</taxon>
    </lineage>
</organism>
<dbReference type="InterPro" id="IPR011006">
    <property type="entry name" value="CheY-like_superfamily"/>
</dbReference>
<keyword evidence="1" id="KW-0472">Membrane</keyword>
<feature type="domain" description="7TM-DISM receptor extracellular" evidence="3">
    <location>
        <begin position="182"/>
        <end position="377"/>
    </location>
</feature>
<feature type="transmembrane region" description="Helical" evidence="1">
    <location>
        <begin position="276"/>
        <end position="298"/>
    </location>
</feature>
<accession>Q1MYY6</accession>
<name>Q1MYY6_9GAMM</name>
<gene>
    <name evidence="4" type="ORF">RED65_07719</name>
</gene>
<feature type="transmembrane region" description="Helical" evidence="1">
    <location>
        <begin position="210"/>
        <end position="227"/>
    </location>
</feature>
<dbReference type="EMBL" id="AAQH01000022">
    <property type="protein sequence ID" value="EAT11155.1"/>
    <property type="molecule type" value="Genomic_DNA"/>
</dbReference>
<keyword evidence="2" id="KW-0732">Signal</keyword>
<sequence>MKPLKYLLIFVCCLFLMNSLQAKPETVIDAQALEQGPVELDGFWALDWRVLHTDFQQTIHDGIVLPGLWHKQGPYDRFGFATLRHRAVLPKLQSYHLLVPDAPSAISVWVNGQNLFQRGQVARTQDNESPKFGPEVIKLPPAKEYEIILHVSNFHHKDGGVFHSIQIATDAHHHELLESRKFVTIMTFTLLMTLSIFLLISGLQRSWNKVHWFFSTFIWCIAFRSVLVGDRVAYTWLSDLDWVILQRIEHILLFMALPLFLYYFQTFFRLRNHWFAHVVSIMSLVISLITLFAPAHVFTYFGPVAQAMGLCSVIYIVVTCVLLIRNKTPYSILFLSSFIVLAVVVIHDYIYTHLWINSQPLAHFGLMAFIIMQSYLLWLQRRQENRLMHYVKTILDERSIQIKNRIQDISHVYESCLSQVKHALDNNGYEAISSELISNIQQPERTMLMSELDDQYPLDELLAKVRHYYYLSGINIEVKAQSSNVKVAAEEFIHSLLYFARMIERFGSPCKLVVKESDAAVVFEYRFLRVPGDLQTSEDMDFLKASLSMQGLSLDSKQKAKRFLLSVSIPKAGREELPIEHMTGNNLGPNIWLESRSGILVAKTLKDDYRLSYGQLNAEQYMRHRPELWILDLHDFTLDQFDRYNRIRQEFPDLPVILMVPAFQKSLLLKFMRVANVDYWLTPILEEEVIIGVQKALNIEQPTTSQAVADVRELAVNVIRESLNLWQIYTGKSKAHLAESSKLWRVYMDGSTAKTRTLDKYLSLQTLPKKPRWETVLRTAGHVLEHCDLKEQDKQTLNCLVQQLNQQLAET</sequence>
<comment type="caution">
    <text evidence="4">The sequence shown here is derived from an EMBL/GenBank/DDBJ whole genome shotgun (WGS) entry which is preliminary data.</text>
</comment>
<feature type="transmembrane region" description="Helical" evidence="1">
    <location>
        <begin position="182"/>
        <end position="203"/>
    </location>
</feature>
<feature type="transmembrane region" description="Helical" evidence="1">
    <location>
        <begin position="247"/>
        <end position="264"/>
    </location>
</feature>
<evidence type="ECO:0000259" key="3">
    <source>
        <dbReference type="Pfam" id="PF07695"/>
    </source>
</evidence>
<dbReference type="Proteomes" id="UP000004263">
    <property type="component" value="Unassembled WGS sequence"/>
</dbReference>
<reference evidence="4 5" key="1">
    <citation type="submission" date="2006-03" db="EMBL/GenBank/DDBJ databases">
        <authorList>
            <person name="Pinhassi J."/>
            <person name="Pedros-Alio C."/>
            <person name="Ferriera S."/>
            <person name="Johnson J."/>
            <person name="Kravitz S."/>
            <person name="Halpern A."/>
            <person name="Remington K."/>
            <person name="Beeson K."/>
            <person name="Tran B."/>
            <person name="Rogers Y.-H."/>
            <person name="Friedman R."/>
            <person name="Venter J.C."/>
        </authorList>
    </citation>
    <scope>NUCLEOTIDE SEQUENCE [LARGE SCALE GENOMIC DNA]</scope>
    <source>
        <strain evidence="4 5">RED65</strain>
    </source>
</reference>
<keyword evidence="1" id="KW-1133">Transmembrane helix</keyword>
<dbReference type="InterPro" id="IPR011623">
    <property type="entry name" value="7TMR_DISM_rcpt_extracell_dom1"/>
</dbReference>
<dbReference type="Gene3D" id="3.40.50.2300">
    <property type="match status" value="1"/>
</dbReference>
<evidence type="ECO:0000313" key="5">
    <source>
        <dbReference type="Proteomes" id="UP000004263"/>
    </source>
</evidence>
<evidence type="ECO:0000313" key="4">
    <source>
        <dbReference type="EMBL" id="EAT11155.1"/>
    </source>
</evidence>
<evidence type="ECO:0000256" key="2">
    <source>
        <dbReference type="SAM" id="SignalP"/>
    </source>
</evidence>